<feature type="transmembrane region" description="Helical" evidence="1">
    <location>
        <begin position="29"/>
        <end position="49"/>
    </location>
</feature>
<organism evidence="2 3">
    <name type="scientific">[Mycobacterium] vasticus</name>
    <dbReference type="NCBI Taxonomy" id="2875777"/>
    <lineage>
        <taxon>Bacteria</taxon>
        <taxon>Bacillati</taxon>
        <taxon>Actinomycetota</taxon>
        <taxon>Actinomycetes</taxon>
        <taxon>Mycobacteriales</taxon>
        <taxon>Mycobacteriaceae</taxon>
        <taxon>Mycolicibacter</taxon>
    </lineage>
</organism>
<reference evidence="2 3" key="1">
    <citation type="submission" date="2023-12" db="EMBL/GenBank/DDBJ databases">
        <title>Description of new species of Mycobacterium terrae complex isolated from sewage at the Sao Paulo Zoological Park Foundation in Brazil.</title>
        <authorList>
            <person name="Romagnoli C.L."/>
            <person name="Conceicao E.C."/>
            <person name="Machado E."/>
            <person name="Barreto L.B.P.F."/>
            <person name="Sharma A."/>
            <person name="Silva N.M."/>
            <person name="Marques L.E."/>
            <person name="Juliana M.A."/>
            <person name="Lourenco M.C.S."/>
            <person name="Digiampietri L.A."/>
            <person name="Suffys P.N."/>
            <person name="Viana-Niero C."/>
        </authorList>
    </citation>
    <scope>NUCLEOTIDE SEQUENCE [LARGE SCALE GENOMIC DNA]</scope>
    <source>
        <strain evidence="2 3">MYC017</strain>
    </source>
</reference>
<evidence type="ECO:0000256" key="1">
    <source>
        <dbReference type="SAM" id="Phobius"/>
    </source>
</evidence>
<proteinExistence type="predicted"/>
<keyword evidence="1" id="KW-1133">Transmembrane helix</keyword>
<evidence type="ECO:0008006" key="4">
    <source>
        <dbReference type="Google" id="ProtNLM"/>
    </source>
</evidence>
<dbReference type="EMBL" id="JAYJJQ010000001">
    <property type="protein sequence ID" value="MEB3067709.1"/>
    <property type="molecule type" value="Genomic_DNA"/>
</dbReference>
<keyword evidence="1" id="KW-0812">Transmembrane</keyword>
<accession>A0ABU5YTE1</accession>
<dbReference type="RefSeq" id="WP_225399296.1">
    <property type="nucleotide sequence ID" value="NZ_JAYJJQ010000001.1"/>
</dbReference>
<sequence length="316" mass="33848">MQLALAARTTDQKKIGTASTLVPTTRANLVLAAGIALAGAGVIAVNPVAPMLSMDIQHSAVQLTSTTEDNLAGVMDLLSAPNPIFTALGELSSYYSNVAQDSFTQSLAGVEGIWSGLGGSKGLETIIPLMMDYIKAGDTSNAYNLLNNDMLFNIQNIFQPLFNHTPRGGTEEIPGILSMNAELTQVWANVQDVFSDFSFWKGASRYFIEPLAGFQFALADQFNTSADHVAQDPFDALLNGYVPWDVPDGSTSEQPHAAFIGLISPTGSFNYFFDVFPNLIADALTKDLPVVDTDIDTSAMADANLFDLSWLDGIFA</sequence>
<evidence type="ECO:0000313" key="2">
    <source>
        <dbReference type="EMBL" id="MEB3067709.1"/>
    </source>
</evidence>
<comment type="caution">
    <text evidence="2">The sequence shown here is derived from an EMBL/GenBank/DDBJ whole genome shotgun (WGS) entry which is preliminary data.</text>
</comment>
<dbReference type="Proteomes" id="UP001299283">
    <property type="component" value="Unassembled WGS sequence"/>
</dbReference>
<name>A0ABU5YTE1_9MYCO</name>
<gene>
    <name evidence="2" type="ORF">K5L39_00765</name>
</gene>
<evidence type="ECO:0000313" key="3">
    <source>
        <dbReference type="Proteomes" id="UP001299283"/>
    </source>
</evidence>
<keyword evidence="1" id="KW-0472">Membrane</keyword>
<protein>
    <recommendedName>
        <fullName evidence="4">PE-PGRS family protein</fullName>
    </recommendedName>
</protein>
<keyword evidence="3" id="KW-1185">Reference proteome</keyword>